<keyword evidence="4" id="KW-1003">Cell membrane</keyword>
<proteinExistence type="inferred from homology"/>
<reference evidence="14 15" key="1">
    <citation type="submission" date="2018-08" db="EMBL/GenBank/DDBJ databases">
        <title>Form III RuBisCO-mediated autotrophy in Thermodesulfobium bacteria.</title>
        <authorList>
            <person name="Toshchakov S.V."/>
            <person name="Kublanov I.V."/>
            <person name="Frolov E."/>
            <person name="Bonch-Osmolovskaya E.A."/>
            <person name="Tourova T.P."/>
            <person name="Chernych N.A."/>
            <person name="Lebedinsky A.V."/>
        </authorList>
    </citation>
    <scope>NUCLEOTIDE SEQUENCE [LARGE SCALE GENOMIC DNA]</scope>
    <source>
        <strain evidence="14 15">SR</strain>
    </source>
</reference>
<evidence type="ECO:0000256" key="12">
    <source>
        <dbReference type="ARBA" id="ARBA00023136"/>
    </source>
</evidence>
<protein>
    <submittedName>
        <fullName evidence="14">Site-2 protease family protein</fullName>
    </submittedName>
</protein>
<evidence type="ECO:0000256" key="3">
    <source>
        <dbReference type="ARBA" id="ARBA00007931"/>
    </source>
</evidence>
<dbReference type="PANTHER" id="PTHR35864:SF1">
    <property type="entry name" value="ZINC METALLOPROTEASE YWHC-RELATED"/>
    <property type="match status" value="1"/>
</dbReference>
<keyword evidence="7" id="KW-0479">Metal-binding</keyword>
<sequence>MLSLVPGIMLGLSVHEYAHGKVADALGDPTPRASGRLTLNPLAHIDPIGLILLFLAGFGWAKPVPVNPYYFRIGMRWGMFWVSLAGPAANLVVAFVGALLWGLWGVKTDPLGLVLRGIVAINVVLALFNLLPVPPLDGSKVLVSLLPLEMNWLLRYEQYGVIILLLLILTGVISLYLEIVVKPVLYLFVRLAQAVSGF</sequence>
<dbReference type="OrthoDB" id="9800627at2"/>
<dbReference type="GO" id="GO:0006508">
    <property type="term" value="P:proteolysis"/>
    <property type="evidence" value="ECO:0007669"/>
    <property type="project" value="UniProtKB-KW"/>
</dbReference>
<dbReference type="EMBL" id="QSLN01000003">
    <property type="protein sequence ID" value="RDV84079.1"/>
    <property type="molecule type" value="Genomic_DNA"/>
</dbReference>
<evidence type="ECO:0000256" key="11">
    <source>
        <dbReference type="ARBA" id="ARBA00023049"/>
    </source>
</evidence>
<dbReference type="InterPro" id="IPR044537">
    <property type="entry name" value="Rip2-like"/>
</dbReference>
<organism evidence="14 15">
    <name type="scientific">Ammonifex thiophilus</name>
    <dbReference type="NCBI Taxonomy" id="444093"/>
    <lineage>
        <taxon>Bacteria</taxon>
        <taxon>Bacillati</taxon>
        <taxon>Bacillota</taxon>
        <taxon>Clostridia</taxon>
        <taxon>Thermoanaerobacterales</taxon>
        <taxon>Thermoanaerobacteraceae</taxon>
        <taxon>Ammonifex</taxon>
    </lineage>
</organism>
<keyword evidence="8" id="KW-0378">Hydrolase</keyword>
<keyword evidence="15" id="KW-1185">Reference proteome</keyword>
<comment type="caution">
    <text evidence="14">The sequence shown here is derived from an EMBL/GenBank/DDBJ whole genome shotgun (WGS) entry which is preliminary data.</text>
</comment>
<evidence type="ECO:0000256" key="8">
    <source>
        <dbReference type="ARBA" id="ARBA00022801"/>
    </source>
</evidence>
<keyword evidence="6 13" id="KW-0812">Transmembrane</keyword>
<dbReference type="PANTHER" id="PTHR35864">
    <property type="entry name" value="ZINC METALLOPROTEASE MJ0611-RELATED"/>
    <property type="match status" value="1"/>
</dbReference>
<dbReference type="GO" id="GO:0005886">
    <property type="term" value="C:plasma membrane"/>
    <property type="evidence" value="ECO:0007669"/>
    <property type="project" value="UniProtKB-SubCell"/>
</dbReference>
<feature type="transmembrane region" description="Helical" evidence="13">
    <location>
        <begin position="113"/>
        <end position="131"/>
    </location>
</feature>
<comment type="subcellular location">
    <subcellularLocation>
        <location evidence="2">Cell membrane</location>
        <topology evidence="2">Multi-pass membrane protein</topology>
    </subcellularLocation>
</comment>
<keyword evidence="12 13" id="KW-0472">Membrane</keyword>
<keyword evidence="9" id="KW-0862">Zinc</keyword>
<name>A0A3D8P4K7_9THEO</name>
<dbReference type="GO" id="GO:0008237">
    <property type="term" value="F:metallopeptidase activity"/>
    <property type="evidence" value="ECO:0007669"/>
    <property type="project" value="UniProtKB-KW"/>
</dbReference>
<dbReference type="Proteomes" id="UP000256329">
    <property type="component" value="Unassembled WGS sequence"/>
</dbReference>
<gene>
    <name evidence="14" type="ORF">DXX99_03700</name>
</gene>
<keyword evidence="5 14" id="KW-0645">Protease</keyword>
<evidence type="ECO:0000256" key="13">
    <source>
        <dbReference type="SAM" id="Phobius"/>
    </source>
</evidence>
<accession>A0A3D8P4K7</accession>
<dbReference type="AlphaFoldDB" id="A0A3D8P4K7"/>
<evidence type="ECO:0000256" key="2">
    <source>
        <dbReference type="ARBA" id="ARBA00004651"/>
    </source>
</evidence>
<evidence type="ECO:0000256" key="9">
    <source>
        <dbReference type="ARBA" id="ARBA00022833"/>
    </source>
</evidence>
<dbReference type="InterPro" id="IPR052348">
    <property type="entry name" value="Metallopeptidase_M50B"/>
</dbReference>
<comment type="similarity">
    <text evidence="3">Belongs to the peptidase M50B family.</text>
</comment>
<evidence type="ECO:0000256" key="7">
    <source>
        <dbReference type="ARBA" id="ARBA00022723"/>
    </source>
</evidence>
<keyword evidence="10 13" id="KW-1133">Transmembrane helix</keyword>
<dbReference type="CDD" id="cd06158">
    <property type="entry name" value="S2P-M50_like_1"/>
    <property type="match status" value="1"/>
</dbReference>
<evidence type="ECO:0000256" key="5">
    <source>
        <dbReference type="ARBA" id="ARBA00022670"/>
    </source>
</evidence>
<evidence type="ECO:0000256" key="4">
    <source>
        <dbReference type="ARBA" id="ARBA00022475"/>
    </source>
</evidence>
<comment type="cofactor">
    <cofactor evidence="1">
        <name>Zn(2+)</name>
        <dbReference type="ChEBI" id="CHEBI:29105"/>
    </cofactor>
</comment>
<evidence type="ECO:0000256" key="10">
    <source>
        <dbReference type="ARBA" id="ARBA00022989"/>
    </source>
</evidence>
<feature type="transmembrane region" description="Helical" evidence="13">
    <location>
        <begin position="80"/>
        <end position="101"/>
    </location>
</feature>
<keyword evidence="11" id="KW-0482">Metalloprotease</keyword>
<evidence type="ECO:0000313" key="15">
    <source>
        <dbReference type="Proteomes" id="UP000256329"/>
    </source>
</evidence>
<evidence type="ECO:0000313" key="14">
    <source>
        <dbReference type="EMBL" id="RDV84079.1"/>
    </source>
</evidence>
<evidence type="ECO:0000256" key="1">
    <source>
        <dbReference type="ARBA" id="ARBA00001947"/>
    </source>
</evidence>
<feature type="transmembrane region" description="Helical" evidence="13">
    <location>
        <begin position="42"/>
        <end position="60"/>
    </location>
</feature>
<evidence type="ECO:0000256" key="6">
    <source>
        <dbReference type="ARBA" id="ARBA00022692"/>
    </source>
</evidence>
<feature type="transmembrane region" description="Helical" evidence="13">
    <location>
        <begin position="159"/>
        <end position="181"/>
    </location>
</feature>
<dbReference type="GO" id="GO:0046872">
    <property type="term" value="F:metal ion binding"/>
    <property type="evidence" value="ECO:0007669"/>
    <property type="project" value="UniProtKB-KW"/>
</dbReference>